<dbReference type="EMBL" id="LO017727">
    <property type="protein sequence ID" value="CRH07974.1"/>
    <property type="molecule type" value="Genomic_DNA"/>
</dbReference>
<name>A0A1S7LP89_MAGMO</name>
<dbReference type="AlphaFoldDB" id="A0A1S7LP89"/>
<reference evidence="1" key="1">
    <citation type="submission" date="2015-04" db="EMBL/GenBank/DDBJ databases">
        <authorList>
            <person name="Syromyatnikov M.Y."/>
            <person name="Popov V.N."/>
        </authorList>
    </citation>
    <scope>NUCLEOTIDE SEQUENCE</scope>
    <source>
        <strain evidence="1">MO-1</strain>
    </source>
</reference>
<protein>
    <submittedName>
        <fullName evidence="1">Uncharacterized protein</fullName>
    </submittedName>
</protein>
<accession>A0A1S7LP89</accession>
<proteinExistence type="predicted"/>
<evidence type="ECO:0000313" key="1">
    <source>
        <dbReference type="EMBL" id="CRH07974.1"/>
    </source>
</evidence>
<organism evidence="1">
    <name type="scientific">Magnetococcus massalia (strain MO-1)</name>
    <dbReference type="NCBI Taxonomy" id="451514"/>
    <lineage>
        <taxon>Bacteria</taxon>
        <taxon>Pseudomonadati</taxon>
        <taxon>Pseudomonadota</taxon>
        <taxon>Magnetococcia</taxon>
        <taxon>Magnetococcales</taxon>
        <taxon>Magnetococcaceae</taxon>
        <taxon>Magnetococcus</taxon>
    </lineage>
</organism>
<sequence length="208" mass="25027">MKIMKQHKKFHLDLCTLIEMKEGKRKEHITESQIDYLLNIYKQTKEYKAEEKEKKKHELANSIFHIVKKIKQIRADIKREYKEDGFENVYQVAAQFFKAISDSKIKQHYNSVKNNPKPENFSDIISFYDNYLYMSKEHTFDISNMPKETLYLSSNLTKEDFEKELERDYSEYDHPPTEEELLREPDYISFKKHKPSKISAGRIKKNMP</sequence>
<gene>
    <name evidence="1" type="ORF">MAGMO_3846</name>
</gene>